<evidence type="ECO:0000256" key="4">
    <source>
        <dbReference type="ARBA" id="ARBA00023204"/>
    </source>
</evidence>
<dbReference type="Proteomes" id="UP000250028">
    <property type="component" value="Unassembled WGS sequence"/>
</dbReference>
<dbReference type="RefSeq" id="WP_109684792.1">
    <property type="nucleotide sequence ID" value="NZ_QGDN01000001.1"/>
</dbReference>
<organism evidence="6 7">
    <name type="scientific">Branchiibius hedensis</name>
    <dbReference type="NCBI Taxonomy" id="672460"/>
    <lineage>
        <taxon>Bacteria</taxon>
        <taxon>Bacillati</taxon>
        <taxon>Actinomycetota</taxon>
        <taxon>Actinomycetes</taxon>
        <taxon>Micrococcales</taxon>
        <taxon>Dermacoccaceae</taxon>
        <taxon>Branchiibius</taxon>
    </lineage>
</organism>
<dbReference type="EC" id="3.2.2.-" evidence="5"/>
<dbReference type="NCBIfam" id="NF002003">
    <property type="entry name" value="PRK00802.1-3"/>
    <property type="match status" value="1"/>
</dbReference>
<accession>A0A2Y8ZQR6</accession>
<dbReference type="HAMAP" id="MF_00527">
    <property type="entry name" value="3MGH"/>
    <property type="match status" value="1"/>
</dbReference>
<name>A0A2Y8ZQR6_9MICO</name>
<evidence type="ECO:0000256" key="3">
    <source>
        <dbReference type="ARBA" id="ARBA00022801"/>
    </source>
</evidence>
<reference evidence="7" key="1">
    <citation type="submission" date="2016-10" db="EMBL/GenBank/DDBJ databases">
        <authorList>
            <person name="Varghese N."/>
            <person name="Submissions S."/>
        </authorList>
    </citation>
    <scope>NUCLEOTIDE SEQUENCE [LARGE SCALE GENOMIC DNA]</scope>
    <source>
        <strain evidence="7">DSM 22951</strain>
    </source>
</reference>
<dbReference type="Pfam" id="PF02245">
    <property type="entry name" value="Pur_DNA_glyco"/>
    <property type="match status" value="1"/>
</dbReference>
<dbReference type="PANTHER" id="PTHR10429:SF0">
    <property type="entry name" value="DNA-3-METHYLADENINE GLYCOSYLASE"/>
    <property type="match status" value="1"/>
</dbReference>
<sequence length="204" mass="21626">MPIDVPLLLDQTRALLGARLSHAGVTVRITEVEAYAGETDPGSHAFRGRTNRNAVMFGPPRHLYVYFTYGMHHCANIVLSQDGSAAAALIRSGEVVDGVHLARQRRGSAVDRDLARGPARLTQALGLTLADNGVPVLSALPKPVDEDAVVLHEVAPAGALESGPRVGVRGPGGDGALFPWRFWLAGDPFVSVYRPAAPRPRSGT</sequence>
<evidence type="ECO:0000256" key="2">
    <source>
        <dbReference type="ARBA" id="ARBA00022763"/>
    </source>
</evidence>
<dbReference type="SUPFAM" id="SSF50486">
    <property type="entry name" value="FMT C-terminal domain-like"/>
    <property type="match status" value="1"/>
</dbReference>
<evidence type="ECO:0000313" key="7">
    <source>
        <dbReference type="Proteomes" id="UP000250028"/>
    </source>
</evidence>
<evidence type="ECO:0000256" key="1">
    <source>
        <dbReference type="ARBA" id="ARBA00009232"/>
    </source>
</evidence>
<evidence type="ECO:0000313" key="6">
    <source>
        <dbReference type="EMBL" id="SSA34204.1"/>
    </source>
</evidence>
<dbReference type="PANTHER" id="PTHR10429">
    <property type="entry name" value="DNA-3-METHYLADENINE GLYCOSYLASE"/>
    <property type="match status" value="1"/>
</dbReference>
<dbReference type="GO" id="GO:0003905">
    <property type="term" value="F:alkylbase DNA N-glycosylase activity"/>
    <property type="evidence" value="ECO:0007669"/>
    <property type="project" value="InterPro"/>
</dbReference>
<proteinExistence type="inferred from homology"/>
<dbReference type="GO" id="GO:0003677">
    <property type="term" value="F:DNA binding"/>
    <property type="evidence" value="ECO:0007669"/>
    <property type="project" value="InterPro"/>
</dbReference>
<dbReference type="InterPro" id="IPR011034">
    <property type="entry name" value="Formyl_transferase-like_C_sf"/>
</dbReference>
<protein>
    <recommendedName>
        <fullName evidence="5">Putative 3-methyladenine DNA glycosylase</fullName>
        <ecNumber evidence="5">3.2.2.-</ecNumber>
    </recommendedName>
</protein>
<dbReference type="NCBIfam" id="TIGR00567">
    <property type="entry name" value="3mg"/>
    <property type="match status" value="1"/>
</dbReference>
<comment type="similarity">
    <text evidence="1 5">Belongs to the DNA glycosylase MPG family.</text>
</comment>
<dbReference type="GO" id="GO:0006284">
    <property type="term" value="P:base-excision repair"/>
    <property type="evidence" value="ECO:0007669"/>
    <property type="project" value="InterPro"/>
</dbReference>
<dbReference type="EMBL" id="UESZ01000001">
    <property type="protein sequence ID" value="SSA34204.1"/>
    <property type="molecule type" value="Genomic_DNA"/>
</dbReference>
<dbReference type="AlphaFoldDB" id="A0A2Y8ZQR6"/>
<dbReference type="Gene3D" id="3.10.300.10">
    <property type="entry name" value="Methylpurine-DNA glycosylase (MPG)"/>
    <property type="match status" value="1"/>
</dbReference>
<dbReference type="OrthoDB" id="9794313at2"/>
<keyword evidence="2 5" id="KW-0227">DNA damage</keyword>
<dbReference type="CDD" id="cd00540">
    <property type="entry name" value="AAG"/>
    <property type="match status" value="1"/>
</dbReference>
<gene>
    <name evidence="6" type="ORF">SAMN04489750_1511</name>
</gene>
<dbReference type="InterPro" id="IPR003180">
    <property type="entry name" value="MPG"/>
</dbReference>
<keyword evidence="4 5" id="KW-0234">DNA repair</keyword>
<keyword evidence="7" id="KW-1185">Reference proteome</keyword>
<dbReference type="InterPro" id="IPR036995">
    <property type="entry name" value="MPG_sf"/>
</dbReference>
<evidence type="ECO:0000256" key="5">
    <source>
        <dbReference type="HAMAP-Rule" id="MF_00527"/>
    </source>
</evidence>
<keyword evidence="3 5" id="KW-0378">Hydrolase</keyword>